<dbReference type="OrthoDB" id="10260741at2759"/>
<dbReference type="EMBL" id="CAIIXF020000001">
    <property type="protein sequence ID" value="CAH1773319.1"/>
    <property type="molecule type" value="Genomic_DNA"/>
</dbReference>
<feature type="region of interest" description="Disordered" evidence="2">
    <location>
        <begin position="1"/>
        <end position="62"/>
    </location>
</feature>
<name>A0A8J1Y0D6_OWEFU</name>
<dbReference type="AlphaFoldDB" id="A0A8J1Y0D6"/>
<dbReference type="GO" id="GO:0005868">
    <property type="term" value="C:cytoplasmic dynein complex"/>
    <property type="evidence" value="ECO:0007669"/>
    <property type="project" value="TreeGrafter"/>
</dbReference>
<sequence>MASKNNMDKVVGQTNKLMAADKQGNQKSRRKSQLPPGTTSGVPASKNVAPSTRSSVSEVPTHRQMVTLENSYKMKPAPEETFSSCKVEKMMADVLETHLKKTEYNKDTCTKLTQELTSIIKTRVKEMGYNRYKLVCSITIGEVGGQSASMASRCVWDDTVDNSACSSFKNDSLYAVALVFAMFCE</sequence>
<dbReference type="PANTHER" id="PTHR21255">
    <property type="entry name" value="T-COMPLEX-ASSOCIATED-TESTIS-EXPRESSED 1/ DYNEIN LIGHT CHAIN"/>
    <property type="match status" value="1"/>
</dbReference>
<organism evidence="3 4">
    <name type="scientific">Owenia fusiformis</name>
    <name type="common">Polychaete worm</name>
    <dbReference type="NCBI Taxonomy" id="6347"/>
    <lineage>
        <taxon>Eukaryota</taxon>
        <taxon>Metazoa</taxon>
        <taxon>Spiralia</taxon>
        <taxon>Lophotrochozoa</taxon>
        <taxon>Annelida</taxon>
        <taxon>Polychaeta</taxon>
        <taxon>Sedentaria</taxon>
        <taxon>Canalipalpata</taxon>
        <taxon>Sabellida</taxon>
        <taxon>Oweniida</taxon>
        <taxon>Oweniidae</taxon>
        <taxon>Owenia</taxon>
    </lineage>
</organism>
<dbReference type="CDD" id="cd21451">
    <property type="entry name" value="DLC-like_TCTEX1D"/>
    <property type="match status" value="1"/>
</dbReference>
<keyword evidence="4" id="KW-1185">Reference proteome</keyword>
<dbReference type="Pfam" id="PF03645">
    <property type="entry name" value="Tctex-1"/>
    <property type="match status" value="1"/>
</dbReference>
<proteinExistence type="inferred from homology"/>
<dbReference type="Gene3D" id="3.30.1140.40">
    <property type="entry name" value="Tctex-1"/>
    <property type="match status" value="1"/>
</dbReference>
<dbReference type="GO" id="GO:0005737">
    <property type="term" value="C:cytoplasm"/>
    <property type="evidence" value="ECO:0007669"/>
    <property type="project" value="TreeGrafter"/>
</dbReference>
<dbReference type="GO" id="GO:0045505">
    <property type="term" value="F:dynein intermediate chain binding"/>
    <property type="evidence" value="ECO:0007669"/>
    <property type="project" value="TreeGrafter"/>
</dbReference>
<comment type="caution">
    <text evidence="3">The sequence shown here is derived from an EMBL/GenBank/DDBJ whole genome shotgun (WGS) entry which is preliminary data.</text>
</comment>
<dbReference type="GO" id="GO:0007018">
    <property type="term" value="P:microtubule-based movement"/>
    <property type="evidence" value="ECO:0007669"/>
    <property type="project" value="TreeGrafter"/>
</dbReference>
<dbReference type="PANTHER" id="PTHR21255:SF65">
    <property type="entry name" value="TCTEX1 DOMAIN-CONTAINING PROTEIN 2"/>
    <property type="match status" value="1"/>
</dbReference>
<evidence type="ECO:0000256" key="2">
    <source>
        <dbReference type="SAM" id="MobiDB-lite"/>
    </source>
</evidence>
<dbReference type="InterPro" id="IPR005334">
    <property type="entry name" value="Tctex-1-like"/>
</dbReference>
<accession>A0A8J1Y0D6</accession>
<evidence type="ECO:0000256" key="1">
    <source>
        <dbReference type="ARBA" id="ARBA00005361"/>
    </source>
</evidence>
<dbReference type="FunFam" id="3.30.1140.40:FF:000003">
    <property type="entry name" value="tctex1 domain-containing protein 2"/>
    <property type="match status" value="1"/>
</dbReference>
<protein>
    <submittedName>
        <fullName evidence="3">Uncharacterized protein</fullName>
    </submittedName>
</protein>
<feature type="compositionally biased region" description="Polar residues" evidence="2">
    <location>
        <begin position="35"/>
        <end position="58"/>
    </location>
</feature>
<dbReference type="InterPro" id="IPR038586">
    <property type="entry name" value="Tctex-1-like_sf"/>
</dbReference>
<reference evidence="3" key="1">
    <citation type="submission" date="2022-03" db="EMBL/GenBank/DDBJ databases">
        <authorList>
            <person name="Martin C."/>
        </authorList>
    </citation>
    <scope>NUCLEOTIDE SEQUENCE</scope>
</reference>
<dbReference type="Proteomes" id="UP000749559">
    <property type="component" value="Unassembled WGS sequence"/>
</dbReference>
<comment type="similarity">
    <text evidence="1">Belongs to the dynein light chain Tctex-type family.</text>
</comment>
<gene>
    <name evidence="3" type="ORF">OFUS_LOCUS934</name>
</gene>
<evidence type="ECO:0000313" key="4">
    <source>
        <dbReference type="Proteomes" id="UP000749559"/>
    </source>
</evidence>
<evidence type="ECO:0000313" key="3">
    <source>
        <dbReference type="EMBL" id="CAH1773319.1"/>
    </source>
</evidence>